<keyword evidence="1" id="KW-1133">Transmembrane helix</keyword>
<feature type="transmembrane region" description="Helical" evidence="1">
    <location>
        <begin position="203"/>
        <end position="222"/>
    </location>
</feature>
<dbReference type="PANTHER" id="PTHR42736:SF1">
    <property type="entry name" value="PROTEIN-GLUTAMINE GAMMA-GLUTAMYLTRANSFERASE"/>
    <property type="match status" value="1"/>
</dbReference>
<feature type="domain" description="Transglutaminase-like" evidence="2">
    <location>
        <begin position="479"/>
        <end position="550"/>
    </location>
</feature>
<evidence type="ECO:0000313" key="3">
    <source>
        <dbReference type="EMBL" id="KNZ69017.1"/>
    </source>
</evidence>
<dbReference type="Gene3D" id="3.10.620.30">
    <property type="match status" value="1"/>
</dbReference>
<dbReference type="AlphaFoldDB" id="A0A0L6W0B6"/>
<sequence>MQLVKHWREWLLIPFLIFGYMETLRRTTFLAFGTVSQGYAFSIVTVLVVFAVVLDFYCRRWWLNALYKIISVSYIIGVVFFNYFSHNGPPTVELLSLPLIDNGAGNTGRPDTIFFFIFIFYAILVYLLAYYLLERKSLTELTAASALLLGAEIASAKVDISFWVVAHIVSVLLLRSQTFYLYLISRPEFKETGNQRAFARRWVATNLVITSVVIVLALLAPYHGTGLAVSSRPVKWAKGKIMQKAVQIARPAMTRQKTVEGDGFHKFWDRLETFELKGTVRSSDELVMSVRSPRPFYWRGESADYYNGKGWVNSFKMKEIFRESENMPNPYGPNVPTQRIEQVFTLAPKLSSTVIFTASPPEKVMVPDRFFWIDGGGNLYTREMKSGAHYKVVSYIPEFSEKQLRRVRVDYDRESLKNYLQLPENLPERVREKTVEITKGLFSPYDKAKAIERYLSHNFPYTLEVQPPKEGRDVVDYFLFDLKKGYCTYHSTAMVVMLRTLGIPARWVKGFATGTYDAQTGTYMVREGDAHAWVEVYFGEYGWVPFEPTPSFNMPTVQNESVAVEAAASAEDDGTQVENMVVTFEEGVQEGPWERILFFAGGFIIALILIRVIFFWRELRQKMQLMDEGRVRDYYLDMVYLLASKGITRSYDQTPYEFAGKVCESFPDIQKEVILLTEGYLKEQYGNYKTTAGQHETFKKAWDTIVAVLTKR</sequence>
<gene>
    <name evidence="3" type="ORF">Tfer_2379</name>
</gene>
<keyword evidence="1" id="KW-0472">Membrane</keyword>
<keyword evidence="1" id="KW-0812">Transmembrane</keyword>
<dbReference type="EMBL" id="LGTE01000018">
    <property type="protein sequence ID" value="KNZ69017.1"/>
    <property type="molecule type" value="Genomic_DNA"/>
</dbReference>
<dbReference type="RefSeq" id="WP_052218508.1">
    <property type="nucleotide sequence ID" value="NZ_LGTE01000018.1"/>
</dbReference>
<reference evidence="4" key="1">
    <citation type="submission" date="2015-07" db="EMBL/GenBank/DDBJ databases">
        <title>Complete Genome of Thermincola ferriacetica strain Z-0001T.</title>
        <authorList>
            <person name="Lusk B."/>
            <person name="Badalamenti J.P."/>
            <person name="Parameswaran P."/>
            <person name="Bond D.R."/>
            <person name="Torres C.I."/>
        </authorList>
    </citation>
    <scope>NUCLEOTIDE SEQUENCE [LARGE SCALE GENOMIC DNA]</scope>
    <source>
        <strain evidence="4">Z-0001</strain>
    </source>
</reference>
<protein>
    <submittedName>
        <fullName evidence="3">Transglutaminase domain protein</fullName>
    </submittedName>
</protein>
<dbReference type="InterPro" id="IPR002931">
    <property type="entry name" value="Transglutaminase-like"/>
</dbReference>
<name>A0A0L6W0B6_9FIRM</name>
<keyword evidence="4" id="KW-1185">Reference proteome</keyword>
<dbReference type="Pfam" id="PF13559">
    <property type="entry name" value="DUF4129"/>
    <property type="match status" value="1"/>
</dbReference>
<dbReference type="Pfam" id="PF11992">
    <property type="entry name" value="TgpA_N"/>
    <property type="match status" value="1"/>
</dbReference>
<dbReference type="PANTHER" id="PTHR42736">
    <property type="entry name" value="PROTEIN-GLUTAMINE GAMMA-GLUTAMYLTRANSFERASE"/>
    <property type="match status" value="1"/>
</dbReference>
<dbReference type="InterPro" id="IPR052901">
    <property type="entry name" value="Bact_TGase-like"/>
</dbReference>
<comment type="caution">
    <text evidence="3">The sequence shown here is derived from an EMBL/GenBank/DDBJ whole genome shotgun (WGS) entry which is preliminary data.</text>
</comment>
<evidence type="ECO:0000259" key="2">
    <source>
        <dbReference type="SMART" id="SM00460"/>
    </source>
</evidence>
<feature type="transmembrane region" description="Helical" evidence="1">
    <location>
        <begin position="38"/>
        <end position="58"/>
    </location>
</feature>
<dbReference type="PATRIC" id="fig|281456.6.peg.2517"/>
<evidence type="ECO:0000313" key="4">
    <source>
        <dbReference type="Proteomes" id="UP000037175"/>
    </source>
</evidence>
<dbReference type="SMART" id="SM00460">
    <property type="entry name" value="TGc"/>
    <property type="match status" value="1"/>
</dbReference>
<proteinExistence type="predicted"/>
<feature type="transmembrane region" description="Helical" evidence="1">
    <location>
        <begin position="113"/>
        <end position="133"/>
    </location>
</feature>
<dbReference type="Proteomes" id="UP000037175">
    <property type="component" value="Unassembled WGS sequence"/>
</dbReference>
<organism evidence="3 4">
    <name type="scientific">Thermincola ferriacetica</name>
    <dbReference type="NCBI Taxonomy" id="281456"/>
    <lineage>
        <taxon>Bacteria</taxon>
        <taxon>Bacillati</taxon>
        <taxon>Bacillota</taxon>
        <taxon>Clostridia</taxon>
        <taxon>Eubacteriales</taxon>
        <taxon>Thermincolaceae</taxon>
        <taxon>Thermincola</taxon>
    </lineage>
</organism>
<dbReference type="Pfam" id="PF01841">
    <property type="entry name" value="Transglut_core"/>
    <property type="match status" value="1"/>
</dbReference>
<feature type="transmembrane region" description="Helical" evidence="1">
    <location>
        <begin position="596"/>
        <end position="616"/>
    </location>
</feature>
<feature type="transmembrane region" description="Helical" evidence="1">
    <location>
        <begin position="65"/>
        <end position="84"/>
    </location>
</feature>
<dbReference type="InterPro" id="IPR021878">
    <property type="entry name" value="TgpA_N"/>
</dbReference>
<dbReference type="InterPro" id="IPR025403">
    <property type="entry name" value="TgpA-like_C"/>
</dbReference>
<dbReference type="SUPFAM" id="SSF54001">
    <property type="entry name" value="Cysteine proteinases"/>
    <property type="match status" value="1"/>
</dbReference>
<feature type="transmembrane region" description="Helical" evidence="1">
    <location>
        <begin position="12"/>
        <end position="32"/>
    </location>
</feature>
<dbReference type="InterPro" id="IPR038765">
    <property type="entry name" value="Papain-like_cys_pep_sf"/>
</dbReference>
<accession>A0A0L6W0B6</accession>
<evidence type="ECO:0000256" key="1">
    <source>
        <dbReference type="SAM" id="Phobius"/>
    </source>
</evidence>